<evidence type="ECO:0000259" key="2">
    <source>
        <dbReference type="PROSITE" id="PS50937"/>
    </source>
</evidence>
<gene>
    <name evidence="3" type="ORF">ACFO3J_33470</name>
</gene>
<dbReference type="PROSITE" id="PS50937">
    <property type="entry name" value="HTH_MERR_2"/>
    <property type="match status" value="1"/>
</dbReference>
<evidence type="ECO:0000256" key="1">
    <source>
        <dbReference type="ARBA" id="ARBA00023125"/>
    </source>
</evidence>
<reference evidence="4" key="1">
    <citation type="journal article" date="2019" name="Int. J. Syst. Evol. Microbiol.">
        <title>The Global Catalogue of Microorganisms (GCM) 10K type strain sequencing project: providing services to taxonomists for standard genome sequencing and annotation.</title>
        <authorList>
            <consortium name="The Broad Institute Genomics Platform"/>
            <consortium name="The Broad Institute Genome Sequencing Center for Infectious Disease"/>
            <person name="Wu L."/>
            <person name="Ma J."/>
        </authorList>
    </citation>
    <scope>NUCLEOTIDE SEQUENCE [LARGE SCALE GENOMIC DNA]</scope>
    <source>
        <strain evidence="4">CGMCC 4.7237</strain>
    </source>
</reference>
<dbReference type="Proteomes" id="UP001595765">
    <property type="component" value="Unassembled WGS sequence"/>
</dbReference>
<sequence>MTETTLWSIGELAARAGVSVKTVRFYSDRGLLPQGKRSTGGHRRYGPEALERLRLIRALRGLDIPVPDVGRVLRDEDALEDVVAARLRETATRLAELRWREASLSLLSDCGPRERAERLWLSARCPPRPARRP</sequence>
<comment type="caution">
    <text evidence="3">The sequence shown here is derived from an EMBL/GenBank/DDBJ whole genome shotgun (WGS) entry which is preliminary data.</text>
</comment>
<dbReference type="SUPFAM" id="SSF46955">
    <property type="entry name" value="Putative DNA-binding domain"/>
    <property type="match status" value="1"/>
</dbReference>
<dbReference type="EMBL" id="JBHSBB010000048">
    <property type="protein sequence ID" value="MFC4036318.1"/>
    <property type="molecule type" value="Genomic_DNA"/>
</dbReference>
<dbReference type="InterPro" id="IPR000551">
    <property type="entry name" value="MerR-type_HTH_dom"/>
</dbReference>
<dbReference type="PANTHER" id="PTHR30204:SF93">
    <property type="entry name" value="HTH MERR-TYPE DOMAIN-CONTAINING PROTEIN"/>
    <property type="match status" value="1"/>
</dbReference>
<dbReference type="PRINTS" id="PR00040">
    <property type="entry name" value="HTHMERR"/>
</dbReference>
<keyword evidence="1" id="KW-0238">DNA-binding</keyword>
<dbReference type="InterPro" id="IPR047057">
    <property type="entry name" value="MerR_fam"/>
</dbReference>
<dbReference type="SMART" id="SM00422">
    <property type="entry name" value="HTH_MERR"/>
    <property type="match status" value="1"/>
</dbReference>
<dbReference type="Pfam" id="PF13411">
    <property type="entry name" value="MerR_1"/>
    <property type="match status" value="1"/>
</dbReference>
<dbReference type="InterPro" id="IPR009061">
    <property type="entry name" value="DNA-bd_dom_put_sf"/>
</dbReference>
<dbReference type="RefSeq" id="WP_386437816.1">
    <property type="nucleotide sequence ID" value="NZ_JBHSBB010000048.1"/>
</dbReference>
<proteinExistence type="predicted"/>
<organism evidence="3 4">
    <name type="scientific">Streptomyces polygonati</name>
    <dbReference type="NCBI Taxonomy" id="1617087"/>
    <lineage>
        <taxon>Bacteria</taxon>
        <taxon>Bacillati</taxon>
        <taxon>Actinomycetota</taxon>
        <taxon>Actinomycetes</taxon>
        <taxon>Kitasatosporales</taxon>
        <taxon>Streptomycetaceae</taxon>
        <taxon>Streptomyces</taxon>
    </lineage>
</organism>
<keyword evidence="4" id="KW-1185">Reference proteome</keyword>
<protein>
    <submittedName>
        <fullName evidence="3">MerR family transcriptional regulator</fullName>
    </submittedName>
</protein>
<dbReference type="Gene3D" id="1.10.1660.10">
    <property type="match status" value="1"/>
</dbReference>
<dbReference type="PANTHER" id="PTHR30204">
    <property type="entry name" value="REDOX-CYCLING DRUG-SENSING TRANSCRIPTIONAL ACTIVATOR SOXR"/>
    <property type="match status" value="1"/>
</dbReference>
<feature type="domain" description="HTH merR-type" evidence="2">
    <location>
        <begin position="6"/>
        <end position="75"/>
    </location>
</feature>
<accession>A0ABV8HWJ2</accession>
<evidence type="ECO:0000313" key="4">
    <source>
        <dbReference type="Proteomes" id="UP001595765"/>
    </source>
</evidence>
<name>A0ABV8HWJ2_9ACTN</name>
<evidence type="ECO:0000313" key="3">
    <source>
        <dbReference type="EMBL" id="MFC4036318.1"/>
    </source>
</evidence>